<feature type="region of interest" description="Disordered" evidence="1">
    <location>
        <begin position="1"/>
        <end position="32"/>
    </location>
</feature>
<dbReference type="AlphaFoldDB" id="A0A239AVD0"/>
<keyword evidence="4" id="KW-1185">Reference proteome</keyword>
<accession>A0A239AVD0</accession>
<evidence type="ECO:0000256" key="2">
    <source>
        <dbReference type="SAM" id="Phobius"/>
    </source>
</evidence>
<proteinExistence type="predicted"/>
<dbReference type="Proteomes" id="UP000198373">
    <property type="component" value="Unassembled WGS sequence"/>
</dbReference>
<feature type="transmembrane region" description="Helical" evidence="2">
    <location>
        <begin position="153"/>
        <end position="174"/>
    </location>
</feature>
<feature type="transmembrane region" description="Helical" evidence="2">
    <location>
        <begin position="121"/>
        <end position="141"/>
    </location>
</feature>
<evidence type="ECO:0000313" key="3">
    <source>
        <dbReference type="EMBL" id="SNR99666.1"/>
    </source>
</evidence>
<evidence type="ECO:0000313" key="4">
    <source>
        <dbReference type="Proteomes" id="UP000198373"/>
    </source>
</evidence>
<dbReference type="RefSeq" id="WP_245820844.1">
    <property type="nucleotide sequence ID" value="NZ_FZOO01000001.1"/>
</dbReference>
<feature type="transmembrane region" description="Helical" evidence="2">
    <location>
        <begin position="40"/>
        <end position="61"/>
    </location>
</feature>
<organism evidence="3 4">
    <name type="scientific">Geodermatophilus pulveris</name>
    <dbReference type="NCBI Taxonomy" id="1564159"/>
    <lineage>
        <taxon>Bacteria</taxon>
        <taxon>Bacillati</taxon>
        <taxon>Actinomycetota</taxon>
        <taxon>Actinomycetes</taxon>
        <taxon>Geodermatophilales</taxon>
        <taxon>Geodermatophilaceae</taxon>
        <taxon>Geodermatophilus</taxon>
    </lineage>
</organism>
<feature type="compositionally biased region" description="Pro residues" evidence="1">
    <location>
        <begin position="8"/>
        <end position="18"/>
    </location>
</feature>
<gene>
    <name evidence="3" type="ORF">SAMN06893096_101260</name>
</gene>
<evidence type="ECO:0000256" key="1">
    <source>
        <dbReference type="SAM" id="MobiDB-lite"/>
    </source>
</evidence>
<keyword evidence="2" id="KW-0472">Membrane</keyword>
<keyword evidence="2" id="KW-1133">Transmembrane helix</keyword>
<dbReference type="EMBL" id="FZOO01000001">
    <property type="protein sequence ID" value="SNR99666.1"/>
    <property type="molecule type" value="Genomic_DNA"/>
</dbReference>
<keyword evidence="2" id="KW-0812">Transmembrane</keyword>
<name>A0A239AVD0_9ACTN</name>
<sequence length="180" mass="18365">MSERERPGPTPVPPPPAGYAPRTVPEHPDRPVRRRRPAGLAGLLLLLAGTAAGLSLLLRWLPGSDLTGADLVRRGWDDLAAGGVARLLADGFWQPVAVVLAGAALGLLGLLVLVPARSHRALGVLALLVALVAAVAVAVPLAAVGWDAATIDTGLWCALAVPVLGLLGALSALATGPRRR</sequence>
<reference evidence="4" key="1">
    <citation type="submission" date="2017-06" db="EMBL/GenBank/DDBJ databases">
        <authorList>
            <person name="Varghese N."/>
            <person name="Submissions S."/>
        </authorList>
    </citation>
    <scope>NUCLEOTIDE SEQUENCE [LARGE SCALE GENOMIC DNA]</scope>
    <source>
        <strain evidence="4">DSM 46839</strain>
    </source>
</reference>
<protein>
    <submittedName>
        <fullName evidence="3">Uncharacterized protein</fullName>
    </submittedName>
</protein>
<feature type="transmembrane region" description="Helical" evidence="2">
    <location>
        <begin position="92"/>
        <end position="114"/>
    </location>
</feature>